<dbReference type="PANTHER" id="PTHR14226:SF76">
    <property type="entry name" value="NTE FAMILY PROTEIN RSSA"/>
    <property type="match status" value="1"/>
</dbReference>
<feature type="short sequence motif" description="GXSXG" evidence="4">
    <location>
        <begin position="39"/>
        <end position="43"/>
    </location>
</feature>
<keyword evidence="3 4" id="KW-0443">Lipid metabolism</keyword>
<evidence type="ECO:0000256" key="1">
    <source>
        <dbReference type="ARBA" id="ARBA00022801"/>
    </source>
</evidence>
<evidence type="ECO:0000256" key="3">
    <source>
        <dbReference type="ARBA" id="ARBA00023098"/>
    </source>
</evidence>
<evidence type="ECO:0000256" key="4">
    <source>
        <dbReference type="PROSITE-ProRule" id="PRU01161"/>
    </source>
</evidence>
<evidence type="ECO:0000259" key="5">
    <source>
        <dbReference type="PROSITE" id="PS51635"/>
    </source>
</evidence>
<name>A0ABV9GJ32_9BACL</name>
<dbReference type="RefSeq" id="WP_376844290.1">
    <property type="nucleotide sequence ID" value="NZ_JBHSFW010000001.1"/>
</dbReference>
<evidence type="ECO:0000313" key="7">
    <source>
        <dbReference type="Proteomes" id="UP001596022"/>
    </source>
</evidence>
<gene>
    <name evidence="6" type="ORF">ACFO4N_00670</name>
</gene>
<feature type="short sequence motif" description="DGA/G" evidence="4">
    <location>
        <begin position="153"/>
        <end position="155"/>
    </location>
</feature>
<feature type="active site" description="Proton acceptor" evidence="4">
    <location>
        <position position="153"/>
    </location>
</feature>
<dbReference type="InterPro" id="IPR016035">
    <property type="entry name" value="Acyl_Trfase/lysoPLipase"/>
</dbReference>
<keyword evidence="7" id="KW-1185">Reference proteome</keyword>
<proteinExistence type="predicted"/>
<dbReference type="InterPro" id="IPR002641">
    <property type="entry name" value="PNPLA_dom"/>
</dbReference>
<feature type="active site" description="Nucleophile" evidence="4">
    <location>
        <position position="41"/>
    </location>
</feature>
<accession>A0ABV9GJ32</accession>
<dbReference type="SUPFAM" id="SSF52151">
    <property type="entry name" value="FabD/lysophospholipase-like"/>
    <property type="match status" value="1"/>
</dbReference>
<reference evidence="7" key="1">
    <citation type="journal article" date="2019" name="Int. J. Syst. Evol. Microbiol.">
        <title>The Global Catalogue of Microorganisms (GCM) 10K type strain sequencing project: providing services to taxonomists for standard genome sequencing and annotation.</title>
        <authorList>
            <consortium name="The Broad Institute Genomics Platform"/>
            <consortium name="The Broad Institute Genome Sequencing Center for Infectious Disease"/>
            <person name="Wu L."/>
            <person name="Ma J."/>
        </authorList>
    </citation>
    <scope>NUCLEOTIDE SEQUENCE [LARGE SCALE GENOMIC DNA]</scope>
    <source>
        <strain evidence="7">CGMCC 1.16306</strain>
    </source>
</reference>
<evidence type="ECO:0000256" key="2">
    <source>
        <dbReference type="ARBA" id="ARBA00022963"/>
    </source>
</evidence>
<dbReference type="PANTHER" id="PTHR14226">
    <property type="entry name" value="NEUROPATHY TARGET ESTERASE/SWISS CHEESE D.MELANOGASTER"/>
    <property type="match status" value="1"/>
</dbReference>
<dbReference type="PROSITE" id="PS51635">
    <property type="entry name" value="PNPLA"/>
    <property type="match status" value="1"/>
</dbReference>
<dbReference type="InterPro" id="IPR050301">
    <property type="entry name" value="NTE"/>
</dbReference>
<keyword evidence="2 4" id="KW-0442">Lipid degradation</keyword>
<evidence type="ECO:0000313" key="6">
    <source>
        <dbReference type="EMBL" id="MFC4617235.1"/>
    </source>
</evidence>
<dbReference type="Gene3D" id="3.40.1090.10">
    <property type="entry name" value="Cytosolic phospholipase A2 catalytic domain"/>
    <property type="match status" value="1"/>
</dbReference>
<dbReference type="EMBL" id="JBHSFW010000001">
    <property type="protein sequence ID" value="MFC4617235.1"/>
    <property type="molecule type" value="Genomic_DNA"/>
</dbReference>
<keyword evidence="1 4" id="KW-0378">Hydrolase</keyword>
<feature type="domain" description="PNPLA" evidence="5">
    <location>
        <begin position="8"/>
        <end position="166"/>
    </location>
</feature>
<organism evidence="6 7">
    <name type="scientific">Camelliibacillus cellulosilyticus</name>
    <dbReference type="NCBI Taxonomy" id="2174486"/>
    <lineage>
        <taxon>Bacteria</taxon>
        <taxon>Bacillati</taxon>
        <taxon>Bacillota</taxon>
        <taxon>Bacilli</taxon>
        <taxon>Bacillales</taxon>
        <taxon>Sporolactobacillaceae</taxon>
        <taxon>Camelliibacillus</taxon>
    </lineage>
</organism>
<comment type="caution">
    <text evidence="4">Lacks conserved residue(s) required for the propagation of feature annotation.</text>
</comment>
<protein>
    <submittedName>
        <fullName evidence="6">Patatin-like phospholipase family protein</fullName>
    </submittedName>
</protein>
<dbReference type="Pfam" id="PF01734">
    <property type="entry name" value="Patatin"/>
    <property type="match status" value="1"/>
</dbReference>
<dbReference type="Proteomes" id="UP001596022">
    <property type="component" value="Unassembled WGS sequence"/>
</dbReference>
<sequence length="261" mass="28207">MARPLIGLALGSGGIKGFAHIGVLKVLDESGIPIDFMAGSSIGALAAALYGAGHDWESMKKMANAFGRRHYLDFALQKMGLVRGQRAAGLIKALTHNKKFSDSRVPITMVATDLLTGKRVLLDTGYLYEAVRASISIPGIFVPVQMGDMMLVDGGVVDRVPASVVREMGADIVIAVDVAGLPPQPRIRSIFDVILQSIDIMQEQLVGLQGTSADILLKPQVVQYNTYSSTRIDKIIKIGEREAERHLSEIQRLVTIGKERS</sequence>
<comment type="caution">
    <text evidence="6">The sequence shown here is derived from an EMBL/GenBank/DDBJ whole genome shotgun (WGS) entry which is preliminary data.</text>
</comment>